<evidence type="ECO:0000313" key="13">
    <source>
        <dbReference type="Proteomes" id="UP001356170"/>
    </source>
</evidence>
<evidence type="ECO:0000256" key="9">
    <source>
        <dbReference type="ARBA" id="ARBA00023098"/>
    </source>
</evidence>
<evidence type="ECO:0000256" key="3">
    <source>
        <dbReference type="ARBA" id="ARBA00012687"/>
    </source>
</evidence>
<keyword evidence="8 11" id="KW-0808">Transferase</keyword>
<evidence type="ECO:0000313" key="12">
    <source>
        <dbReference type="EMBL" id="MEF2156319.1"/>
    </source>
</evidence>
<evidence type="ECO:0000256" key="7">
    <source>
        <dbReference type="ARBA" id="ARBA00022676"/>
    </source>
</evidence>
<dbReference type="EC" id="2.4.1.182" evidence="3 11"/>
<organism evidence="12 13">
    <name type="scientific">Aquilutibacter rugosus</name>
    <dbReference type="NCBI Taxonomy" id="3115820"/>
    <lineage>
        <taxon>Bacteria</taxon>
        <taxon>Pseudomonadati</taxon>
        <taxon>Pseudomonadota</taxon>
        <taxon>Gammaproteobacteria</taxon>
        <taxon>Lysobacterales</taxon>
        <taxon>Lysobacteraceae</taxon>
        <taxon>Aquilutibacter</taxon>
    </lineage>
</organism>
<comment type="catalytic activity">
    <reaction evidence="10 11">
        <text>a lipid X + a UDP-2-N,3-O-bis[(3R)-3-hydroxyacyl]-alpha-D-glucosamine = a lipid A disaccharide + UDP + H(+)</text>
        <dbReference type="Rhea" id="RHEA:67828"/>
        <dbReference type="ChEBI" id="CHEBI:15378"/>
        <dbReference type="ChEBI" id="CHEBI:58223"/>
        <dbReference type="ChEBI" id="CHEBI:137748"/>
        <dbReference type="ChEBI" id="CHEBI:176338"/>
        <dbReference type="ChEBI" id="CHEBI:176343"/>
        <dbReference type="EC" id="2.4.1.182"/>
    </reaction>
</comment>
<evidence type="ECO:0000256" key="4">
    <source>
        <dbReference type="ARBA" id="ARBA00020902"/>
    </source>
</evidence>
<comment type="pathway">
    <text evidence="11">Bacterial outer membrane biogenesis; LPS lipid A biosynthesis.</text>
</comment>
<dbReference type="InterPro" id="IPR003835">
    <property type="entry name" value="Glyco_trans_19"/>
</dbReference>
<dbReference type="Proteomes" id="UP001356170">
    <property type="component" value="Unassembled WGS sequence"/>
</dbReference>
<evidence type="ECO:0000256" key="1">
    <source>
        <dbReference type="ARBA" id="ARBA00002056"/>
    </source>
</evidence>
<comment type="function">
    <text evidence="1 11">Condensation of UDP-2,3-diacylglucosamine and 2,3-diacylglucosamine-1-phosphate to form lipid A disaccharide, a precursor of lipid A, a phosphorylated glycolipid that anchors the lipopolysaccharide to the outer membrane of the cell.</text>
</comment>
<comment type="caution">
    <text evidence="12">The sequence shown here is derived from an EMBL/GenBank/DDBJ whole genome shotgun (WGS) entry which is preliminary data.</text>
</comment>
<gene>
    <name evidence="11 12" type="primary">lpxB</name>
    <name evidence="12" type="ORF">V3390_08800</name>
</gene>
<dbReference type="Gene3D" id="3.40.50.2000">
    <property type="entry name" value="Glycogen Phosphorylase B"/>
    <property type="match status" value="1"/>
</dbReference>
<dbReference type="EMBL" id="JAZHBO010000002">
    <property type="protein sequence ID" value="MEF2156319.1"/>
    <property type="molecule type" value="Genomic_DNA"/>
</dbReference>
<evidence type="ECO:0000256" key="10">
    <source>
        <dbReference type="ARBA" id="ARBA00048975"/>
    </source>
</evidence>
<keyword evidence="9 11" id="KW-0443">Lipid metabolism</keyword>
<dbReference type="NCBIfam" id="TIGR00215">
    <property type="entry name" value="lpxB"/>
    <property type="match status" value="1"/>
</dbReference>
<dbReference type="RefSeq" id="WP_331704130.1">
    <property type="nucleotide sequence ID" value="NZ_JAZHBO010000002.1"/>
</dbReference>
<protein>
    <recommendedName>
        <fullName evidence="4 11">Lipid-A-disaccharide synthase</fullName>
        <ecNumber evidence="3 11">2.4.1.182</ecNumber>
    </recommendedName>
</protein>
<evidence type="ECO:0000256" key="8">
    <source>
        <dbReference type="ARBA" id="ARBA00022679"/>
    </source>
</evidence>
<dbReference type="HAMAP" id="MF_00392">
    <property type="entry name" value="LpxB"/>
    <property type="match status" value="1"/>
</dbReference>
<accession>A0ABU7V361</accession>
<dbReference type="SUPFAM" id="SSF53756">
    <property type="entry name" value="UDP-Glycosyltransferase/glycogen phosphorylase"/>
    <property type="match status" value="1"/>
</dbReference>
<keyword evidence="7 11" id="KW-0328">Glycosyltransferase</keyword>
<evidence type="ECO:0000256" key="2">
    <source>
        <dbReference type="ARBA" id="ARBA00007868"/>
    </source>
</evidence>
<evidence type="ECO:0000256" key="11">
    <source>
        <dbReference type="HAMAP-Rule" id="MF_00392"/>
    </source>
</evidence>
<dbReference type="PANTHER" id="PTHR30372">
    <property type="entry name" value="LIPID-A-DISACCHARIDE SYNTHASE"/>
    <property type="match status" value="1"/>
</dbReference>
<keyword evidence="13" id="KW-1185">Reference proteome</keyword>
<comment type="similarity">
    <text evidence="2 11">Belongs to the LpxB family.</text>
</comment>
<dbReference type="PANTHER" id="PTHR30372:SF4">
    <property type="entry name" value="LIPID-A-DISACCHARIDE SYNTHASE, MITOCHONDRIAL-RELATED"/>
    <property type="match status" value="1"/>
</dbReference>
<reference evidence="12 13" key="1">
    <citation type="submission" date="2024-01" db="EMBL/GenBank/DDBJ databases">
        <title>Novel species of the genus Luteimonas isolated from rivers.</title>
        <authorList>
            <person name="Lu H."/>
        </authorList>
    </citation>
    <scope>NUCLEOTIDE SEQUENCE [LARGE SCALE GENOMIC DNA]</scope>
    <source>
        <strain evidence="12 13">FXH3W</strain>
    </source>
</reference>
<sequence length="393" mass="43092">MSTSHRPLRIALIAGESSGDVLGAALLAELRRRHPDAEFAGIGGPHLASAGMQCWADAEELAVMGLSEVLRHLPRLLRLRRQIRERILAWQPDVMIGVDAPDFNLGVERWLKQRGVRTIHFISPSVWAWREQRAEKIGESADRVLCLFPMEPAIYARHGVDAVFVGHPLADQMPLEPQVTAARSALNLPPDATVLGMLPGSRGSELRMLAPTFLSAAALLLRENPQLLIAVPLATPAIEHKWEALLAAHPDRELLQPALHVYTRHAQEVLTAADATVLASGTAALEAMMAKRPMVVAHRISPVTYAIVKMFGMLKTDVYSLPNVLAGRQLIPELMQDRCTPELIAQELRRALASTSDFERNVLPTLTALHQQLRRDAASRAAESVLELTGLTA</sequence>
<dbReference type="Pfam" id="PF02684">
    <property type="entry name" value="LpxB"/>
    <property type="match status" value="1"/>
</dbReference>
<proteinExistence type="inferred from homology"/>
<evidence type="ECO:0000256" key="6">
    <source>
        <dbReference type="ARBA" id="ARBA00022556"/>
    </source>
</evidence>
<keyword evidence="5 11" id="KW-0444">Lipid biosynthesis</keyword>
<name>A0ABU7V361_9GAMM</name>
<dbReference type="GO" id="GO:0008915">
    <property type="term" value="F:lipid-A-disaccharide synthase activity"/>
    <property type="evidence" value="ECO:0007669"/>
    <property type="project" value="UniProtKB-EC"/>
</dbReference>
<keyword evidence="6 11" id="KW-0441">Lipid A biosynthesis</keyword>
<evidence type="ECO:0000256" key="5">
    <source>
        <dbReference type="ARBA" id="ARBA00022516"/>
    </source>
</evidence>